<proteinExistence type="inferred from homology"/>
<evidence type="ECO:0000256" key="4">
    <source>
        <dbReference type="ARBA" id="ARBA00010617"/>
    </source>
</evidence>
<evidence type="ECO:0000256" key="13">
    <source>
        <dbReference type="PIRSR" id="PIRSR602401-1"/>
    </source>
</evidence>
<evidence type="ECO:0000313" key="15">
    <source>
        <dbReference type="EMBL" id="VVC41082.1"/>
    </source>
</evidence>
<dbReference type="GO" id="GO:0005506">
    <property type="term" value="F:iron ion binding"/>
    <property type="evidence" value="ECO:0007669"/>
    <property type="project" value="InterPro"/>
</dbReference>
<keyword evidence="11 14" id="KW-0503">Monooxygenase</keyword>
<evidence type="ECO:0000256" key="7">
    <source>
        <dbReference type="ARBA" id="ARBA00022824"/>
    </source>
</evidence>
<keyword evidence="5 13" id="KW-0349">Heme</keyword>
<dbReference type="CDD" id="cd20628">
    <property type="entry name" value="CYP4"/>
    <property type="match status" value="1"/>
</dbReference>
<evidence type="ECO:0000256" key="14">
    <source>
        <dbReference type="RuleBase" id="RU000461"/>
    </source>
</evidence>
<dbReference type="GO" id="GO:0005789">
    <property type="term" value="C:endoplasmic reticulum membrane"/>
    <property type="evidence" value="ECO:0007669"/>
    <property type="project" value="UniProtKB-SubCell"/>
</dbReference>
<evidence type="ECO:0000256" key="12">
    <source>
        <dbReference type="ARBA" id="ARBA00023136"/>
    </source>
</evidence>
<name>A0A5E4N8H7_9HEMI</name>
<dbReference type="GO" id="GO:0016705">
    <property type="term" value="F:oxidoreductase activity, acting on paired donors, with incorporation or reduction of molecular oxygen"/>
    <property type="evidence" value="ECO:0007669"/>
    <property type="project" value="InterPro"/>
</dbReference>
<dbReference type="InterPro" id="IPR017972">
    <property type="entry name" value="Cyt_P450_CS"/>
</dbReference>
<dbReference type="PRINTS" id="PR00463">
    <property type="entry name" value="EP450I"/>
</dbReference>
<evidence type="ECO:0000256" key="2">
    <source>
        <dbReference type="ARBA" id="ARBA00004174"/>
    </source>
</evidence>
<dbReference type="InterPro" id="IPR050196">
    <property type="entry name" value="Cytochrome_P450_Monoox"/>
</dbReference>
<dbReference type="PANTHER" id="PTHR24291">
    <property type="entry name" value="CYTOCHROME P450 FAMILY 4"/>
    <property type="match status" value="1"/>
</dbReference>
<dbReference type="GO" id="GO:0020037">
    <property type="term" value="F:heme binding"/>
    <property type="evidence" value="ECO:0007669"/>
    <property type="project" value="InterPro"/>
</dbReference>
<dbReference type="PANTHER" id="PTHR24291:SF189">
    <property type="entry name" value="CYTOCHROME P450 4C3-RELATED"/>
    <property type="match status" value="1"/>
</dbReference>
<evidence type="ECO:0000256" key="1">
    <source>
        <dbReference type="ARBA" id="ARBA00001971"/>
    </source>
</evidence>
<comment type="subcellular location">
    <subcellularLocation>
        <location evidence="3">Endoplasmic reticulum membrane</location>
        <topology evidence="3">Peripheral membrane protein</topology>
    </subcellularLocation>
    <subcellularLocation>
        <location evidence="2">Microsome membrane</location>
        <topology evidence="2">Peripheral membrane protein</topology>
    </subcellularLocation>
</comment>
<dbReference type="EMBL" id="CABPRJ010001912">
    <property type="protein sequence ID" value="VVC41082.1"/>
    <property type="molecule type" value="Genomic_DNA"/>
</dbReference>
<dbReference type="Pfam" id="PF00067">
    <property type="entry name" value="p450"/>
    <property type="match status" value="1"/>
</dbReference>
<organism evidence="15 16">
    <name type="scientific">Cinara cedri</name>
    <dbReference type="NCBI Taxonomy" id="506608"/>
    <lineage>
        <taxon>Eukaryota</taxon>
        <taxon>Metazoa</taxon>
        <taxon>Ecdysozoa</taxon>
        <taxon>Arthropoda</taxon>
        <taxon>Hexapoda</taxon>
        <taxon>Insecta</taxon>
        <taxon>Pterygota</taxon>
        <taxon>Neoptera</taxon>
        <taxon>Paraneoptera</taxon>
        <taxon>Hemiptera</taxon>
        <taxon>Sternorrhyncha</taxon>
        <taxon>Aphidomorpha</taxon>
        <taxon>Aphidoidea</taxon>
        <taxon>Aphididae</taxon>
        <taxon>Lachninae</taxon>
        <taxon>Cinara</taxon>
    </lineage>
</organism>
<keyword evidence="7" id="KW-0256">Endoplasmic reticulum</keyword>
<dbReference type="SUPFAM" id="SSF48264">
    <property type="entry name" value="Cytochrome P450"/>
    <property type="match status" value="1"/>
</dbReference>
<keyword evidence="10 13" id="KW-0408">Iron</keyword>
<evidence type="ECO:0000256" key="8">
    <source>
        <dbReference type="ARBA" id="ARBA00022848"/>
    </source>
</evidence>
<dbReference type="PROSITE" id="PS00086">
    <property type="entry name" value="CYTOCHROME_P450"/>
    <property type="match status" value="1"/>
</dbReference>
<reference evidence="15 16" key="1">
    <citation type="submission" date="2019-08" db="EMBL/GenBank/DDBJ databases">
        <authorList>
            <person name="Alioto T."/>
            <person name="Alioto T."/>
            <person name="Gomez Garrido J."/>
        </authorList>
    </citation>
    <scope>NUCLEOTIDE SEQUENCE [LARGE SCALE GENOMIC DNA]</scope>
</reference>
<comment type="cofactor">
    <cofactor evidence="1 13">
        <name>heme</name>
        <dbReference type="ChEBI" id="CHEBI:30413"/>
    </cofactor>
</comment>
<dbReference type="Gene3D" id="1.10.630.10">
    <property type="entry name" value="Cytochrome P450"/>
    <property type="match status" value="1"/>
</dbReference>
<evidence type="ECO:0000256" key="9">
    <source>
        <dbReference type="ARBA" id="ARBA00023002"/>
    </source>
</evidence>
<evidence type="ECO:0000256" key="6">
    <source>
        <dbReference type="ARBA" id="ARBA00022723"/>
    </source>
</evidence>
<evidence type="ECO:0000256" key="11">
    <source>
        <dbReference type="ARBA" id="ARBA00023033"/>
    </source>
</evidence>
<protein>
    <submittedName>
        <fullName evidence="15">Cytochrome P450, conserved site,Cytochrome P450,Cytochrome P450, E-class, group I</fullName>
    </submittedName>
</protein>
<dbReference type="AlphaFoldDB" id="A0A5E4N8H7"/>
<dbReference type="OrthoDB" id="1470350at2759"/>
<dbReference type="InterPro" id="IPR001128">
    <property type="entry name" value="Cyt_P450"/>
</dbReference>
<evidence type="ECO:0000256" key="3">
    <source>
        <dbReference type="ARBA" id="ARBA00004406"/>
    </source>
</evidence>
<dbReference type="Proteomes" id="UP000325440">
    <property type="component" value="Unassembled WGS sequence"/>
</dbReference>
<keyword evidence="8" id="KW-0492">Microsome</keyword>
<feature type="binding site" description="axial binding residue" evidence="13">
    <location>
        <position position="427"/>
    </location>
    <ligand>
        <name>heme</name>
        <dbReference type="ChEBI" id="CHEBI:30413"/>
    </ligand>
    <ligandPart>
        <name>Fe</name>
        <dbReference type="ChEBI" id="CHEBI:18248"/>
    </ligandPart>
</feature>
<evidence type="ECO:0000256" key="10">
    <source>
        <dbReference type="ARBA" id="ARBA00023004"/>
    </source>
</evidence>
<keyword evidence="12" id="KW-0472">Membrane</keyword>
<keyword evidence="9 14" id="KW-0560">Oxidoreductase</keyword>
<gene>
    <name evidence="15" type="ORF">CINCED_3A017330</name>
</gene>
<comment type="similarity">
    <text evidence="4 14">Belongs to the cytochrome P450 family.</text>
</comment>
<keyword evidence="6 13" id="KW-0479">Metal-binding</keyword>
<evidence type="ECO:0000313" key="16">
    <source>
        <dbReference type="Proteomes" id="UP000325440"/>
    </source>
</evidence>
<dbReference type="InterPro" id="IPR002401">
    <property type="entry name" value="Cyt_P450_E_grp-I"/>
</dbReference>
<dbReference type="InterPro" id="IPR036396">
    <property type="entry name" value="Cyt_P450_sf"/>
</dbReference>
<dbReference type="PRINTS" id="PR00385">
    <property type="entry name" value="P450"/>
</dbReference>
<keyword evidence="16" id="KW-1185">Reference proteome</keyword>
<accession>A0A5E4N8H7</accession>
<sequence>MFRFVYGIFAKVPSITKTFWSRLKFAWTIGKKNPTEMLMFYTELVKNNGSIFHFNLAGRPYVILNDPDDLKILLSSSNHINKGPEYELLQPWLNDGLLLSSGSKWHSRRKLLTKAFHFKSLHYYNKSMNRHSRILIKKLLEESTNNNGIYITEYITLCALDIVFETIMGAEINAQENKSNLYIQCIKQACRSTIDRMFTFWLWNYLVYRISATGRKFIKAVKVLHNYTDEIIIKKKEMFKNNKENEKLEIEGKTLNKSFLDLLLEVLSNNPGQMTDKDIREELDTFLFEGHDTSSISLTMTIILLGMYPDIQDKVRNELLGIFGDSDRDASIQDLNSMQYLDAVIKESLRIYPSVPYITRKLETSLTLKNYTIPQNTVLGIFPYILHKNEKIFTNPEEFIPERFLDESNKEAFLFGYLPFSAGPRNCIGQKYVMYQMKTILSTILRKSKIETLAKREDIQISMELILRLNSPIKMQFYAI</sequence>
<dbReference type="GO" id="GO:0004497">
    <property type="term" value="F:monooxygenase activity"/>
    <property type="evidence" value="ECO:0007669"/>
    <property type="project" value="UniProtKB-KW"/>
</dbReference>
<evidence type="ECO:0000256" key="5">
    <source>
        <dbReference type="ARBA" id="ARBA00022617"/>
    </source>
</evidence>